<feature type="transmembrane region" description="Helical" evidence="7">
    <location>
        <begin position="12"/>
        <end position="34"/>
    </location>
</feature>
<evidence type="ECO:0000313" key="10">
    <source>
        <dbReference type="Proteomes" id="UP000183809"/>
    </source>
</evidence>
<dbReference type="Pfam" id="PF05241">
    <property type="entry name" value="EBP"/>
    <property type="match status" value="1"/>
</dbReference>
<keyword evidence="4 6" id="KW-1133">Transmembrane helix</keyword>
<dbReference type="InterPro" id="IPR007905">
    <property type="entry name" value="EBP"/>
</dbReference>
<evidence type="ECO:0000256" key="5">
    <source>
        <dbReference type="ARBA" id="ARBA00023136"/>
    </source>
</evidence>
<dbReference type="PANTHER" id="PTHR14207:SF1">
    <property type="entry name" value="EMOPAMIL-BINDING PROTEIN-LIKE"/>
    <property type="match status" value="1"/>
</dbReference>
<evidence type="ECO:0000256" key="2">
    <source>
        <dbReference type="ARBA" id="ARBA00008337"/>
    </source>
</evidence>
<dbReference type="InterPro" id="IPR033118">
    <property type="entry name" value="EXPERA"/>
</dbReference>
<comment type="subcellular location">
    <subcellularLocation>
        <location evidence="1">Membrane</location>
        <topology evidence="1">Multi-pass membrane protein</topology>
    </subcellularLocation>
</comment>
<feature type="transmembrane region" description="Helical" evidence="7">
    <location>
        <begin position="244"/>
        <end position="263"/>
    </location>
</feature>
<dbReference type="AlphaFoldDB" id="A0A1J9R6K6"/>
<dbReference type="GO" id="GO:0016125">
    <property type="term" value="P:sterol metabolic process"/>
    <property type="evidence" value="ECO:0007669"/>
    <property type="project" value="InterPro"/>
</dbReference>
<dbReference type="GO" id="GO:0047750">
    <property type="term" value="F:cholestenol delta-isomerase activity"/>
    <property type="evidence" value="ECO:0007669"/>
    <property type="project" value="InterPro"/>
</dbReference>
<sequence length="290" mass="32298">MATSTLQIDLTTVLSLLGTLAVLATAYALSLRLLPRSSGPKARVLFVWHLFDALIHFVFEGSFLWNCFCVHWIPPPPPAAAAAPSPLSPYSIAAAAAHAAASNAHTTTPPPSSPTPQDFLILTPPDVFFLQRNDTLFGAAYGTGPFSRLWQEYAKADRRWGGADLTVVSIELLTVFLAGPLALWCAEQVRRGEWYAGRQGMEGRKWFWMVVLATGELYGGFMTFAPEWLSGSPNLDTSNFMFKWVYLFFFNTLWVWLPLWIMYEAYKGITSSLSQKEVVNVISYLEKKAD</sequence>
<feature type="transmembrane region" description="Helical" evidence="7">
    <location>
        <begin position="206"/>
        <end position="224"/>
    </location>
</feature>
<dbReference type="PROSITE" id="PS51751">
    <property type="entry name" value="EXPERA"/>
    <property type="match status" value="1"/>
</dbReference>
<keyword evidence="10" id="KW-1185">Reference proteome</keyword>
<organism evidence="9 10">
    <name type="scientific">Diplodia corticola</name>
    <dbReference type="NCBI Taxonomy" id="236234"/>
    <lineage>
        <taxon>Eukaryota</taxon>
        <taxon>Fungi</taxon>
        <taxon>Dikarya</taxon>
        <taxon>Ascomycota</taxon>
        <taxon>Pezizomycotina</taxon>
        <taxon>Dothideomycetes</taxon>
        <taxon>Dothideomycetes incertae sedis</taxon>
        <taxon>Botryosphaeriales</taxon>
        <taxon>Botryosphaeriaceae</taxon>
        <taxon>Diplodia</taxon>
    </lineage>
</organism>
<name>A0A1J9R6K6_9PEZI</name>
<keyword evidence="5 6" id="KW-0472">Membrane</keyword>
<dbReference type="GO" id="GO:0016020">
    <property type="term" value="C:membrane"/>
    <property type="evidence" value="ECO:0007669"/>
    <property type="project" value="UniProtKB-SubCell"/>
</dbReference>
<dbReference type="PANTHER" id="PTHR14207">
    <property type="entry name" value="STEROL ISOMERASE"/>
    <property type="match status" value="1"/>
</dbReference>
<evidence type="ECO:0000256" key="3">
    <source>
        <dbReference type="ARBA" id="ARBA00022692"/>
    </source>
</evidence>
<evidence type="ECO:0000256" key="4">
    <source>
        <dbReference type="ARBA" id="ARBA00022989"/>
    </source>
</evidence>
<evidence type="ECO:0000256" key="1">
    <source>
        <dbReference type="ARBA" id="ARBA00004141"/>
    </source>
</evidence>
<dbReference type="OrthoDB" id="5415655at2759"/>
<evidence type="ECO:0000259" key="8">
    <source>
        <dbReference type="PROSITE" id="PS51751"/>
    </source>
</evidence>
<evidence type="ECO:0000256" key="7">
    <source>
        <dbReference type="SAM" id="Phobius"/>
    </source>
</evidence>
<feature type="transmembrane region" description="Helical" evidence="7">
    <location>
        <begin position="165"/>
        <end position="186"/>
    </location>
</feature>
<comment type="similarity">
    <text evidence="2">Belongs to the EBP family.</text>
</comment>
<keyword evidence="3 6" id="KW-0812">Transmembrane</keyword>
<feature type="domain" description="EXPERA" evidence="8">
    <location>
        <begin position="41"/>
        <end position="262"/>
    </location>
</feature>
<accession>A0A1J9R6K6</accession>
<dbReference type="GO" id="GO:0005783">
    <property type="term" value="C:endoplasmic reticulum"/>
    <property type="evidence" value="ECO:0007669"/>
    <property type="project" value="TreeGrafter"/>
</dbReference>
<dbReference type="GeneID" id="31011122"/>
<reference evidence="9 10" key="1">
    <citation type="submission" date="2016-10" db="EMBL/GenBank/DDBJ databases">
        <title>Proteomics and genomics reveal pathogen-plant mechanisms compatible with a hemibiotrophic lifestyle of Diplodia corticola.</title>
        <authorList>
            <person name="Fernandes I."/>
            <person name="De Jonge R."/>
            <person name="Van De Peer Y."/>
            <person name="Devreese B."/>
            <person name="Alves A."/>
            <person name="Esteves A.C."/>
        </authorList>
    </citation>
    <scope>NUCLEOTIDE SEQUENCE [LARGE SCALE GENOMIC DNA]</scope>
    <source>
        <strain evidence="9 10">CBS 112549</strain>
    </source>
</reference>
<feature type="transmembrane region" description="Helical" evidence="7">
    <location>
        <begin position="46"/>
        <end position="73"/>
    </location>
</feature>
<dbReference type="RefSeq" id="XP_020132429.1">
    <property type="nucleotide sequence ID" value="XM_020270863.1"/>
</dbReference>
<proteinExistence type="inferred from homology"/>
<comment type="caution">
    <text evidence="9">The sequence shown here is derived from an EMBL/GenBank/DDBJ whole genome shotgun (WGS) entry which is preliminary data.</text>
</comment>
<gene>
    <name evidence="9" type="ORF">BKCO1_13000140</name>
</gene>
<evidence type="ECO:0000313" key="9">
    <source>
        <dbReference type="EMBL" id="OJD36169.1"/>
    </source>
</evidence>
<evidence type="ECO:0000256" key="6">
    <source>
        <dbReference type="PROSITE-ProRule" id="PRU01087"/>
    </source>
</evidence>
<dbReference type="EMBL" id="MNUE01000013">
    <property type="protein sequence ID" value="OJD36169.1"/>
    <property type="molecule type" value="Genomic_DNA"/>
</dbReference>
<protein>
    <submittedName>
        <fullName evidence="9">Emopamil-binding protein</fullName>
    </submittedName>
</protein>
<dbReference type="STRING" id="236234.A0A1J9R6K6"/>
<dbReference type="Proteomes" id="UP000183809">
    <property type="component" value="Unassembled WGS sequence"/>
</dbReference>